<dbReference type="InterPro" id="IPR053139">
    <property type="entry name" value="Surface_bspA-like"/>
</dbReference>
<dbReference type="PANTHER" id="PTHR45661">
    <property type="entry name" value="SURFACE ANTIGEN"/>
    <property type="match status" value="1"/>
</dbReference>
<dbReference type="PANTHER" id="PTHR45661:SF3">
    <property type="entry name" value="IG-LIKE DOMAIN-CONTAINING PROTEIN"/>
    <property type="match status" value="1"/>
</dbReference>
<keyword evidence="2" id="KW-1185">Reference proteome</keyword>
<dbReference type="EMBL" id="JADCKB010000002">
    <property type="protein sequence ID" value="MBE5039251.1"/>
    <property type="molecule type" value="Genomic_DNA"/>
</dbReference>
<organism evidence="1 2">
    <name type="scientific">Ructibacterium gallinarum</name>
    <dbReference type="NCBI Taxonomy" id="2779355"/>
    <lineage>
        <taxon>Bacteria</taxon>
        <taxon>Bacillati</taxon>
        <taxon>Bacillota</taxon>
        <taxon>Clostridia</taxon>
        <taxon>Eubacteriales</taxon>
        <taxon>Oscillospiraceae</taxon>
        <taxon>Ructibacterium</taxon>
    </lineage>
</organism>
<reference evidence="1" key="1">
    <citation type="submission" date="2020-10" db="EMBL/GenBank/DDBJ databases">
        <title>ChiBAC.</title>
        <authorList>
            <person name="Zenner C."/>
            <person name="Hitch T.C.A."/>
            <person name="Clavel T."/>
        </authorList>
    </citation>
    <scope>NUCLEOTIDE SEQUENCE</scope>
    <source>
        <strain evidence="1">DSM 107454</strain>
    </source>
</reference>
<dbReference type="Pfam" id="PF13306">
    <property type="entry name" value="LRR_5"/>
    <property type="match status" value="2"/>
</dbReference>
<sequence>MIKKYCNVFLVGFIFLLGLLFLPCLVSASALYDYDFNRQNNEVYLSRYYGDQESEIVIPSEIDGFTVSGIGPGLFMNHQEITRITIPDSIKTINGRAFVGCSALTEISFGKGLSDFSYGIFEGCSSLKKIEVDSENGNFSSMDGVLFSKDGTELIYYPIGKTNASYEIPNGVISISRQAFYQCPTLKSVTLPSVQSIQILAFSECENLETVHFGTGLLSISDDAFSYCSALKEIVIPDSTKSIASSAFEGCTALSEVKLGSNLKTIGEDAFFNCTSLKRIIIPNSVTSVGAFAFSCCEKLEEVTLSNRLTVIESCVFDYNSSLKTINIPDSVKEIKNNAFYQCKSLESIVIPDSVTKIGNRAFSQCTALKEITISYRMKTIGDDTFSGCSSLSDVYYIGSEADKEEMQIDSGNEMFENAVWHYQYEVQEENLARFVEVSYQGEIIVAPISIKNLIVPATLYFAVYDNMGCLIGIEQKYVEAGQEAVTMHFEKKLYLDERYQVKLMLWDENDLPLMRPEKQILIVDYI</sequence>
<dbReference type="AlphaFoldDB" id="A0A9D5R7J3"/>
<comment type="caution">
    <text evidence="1">The sequence shown here is derived from an EMBL/GenBank/DDBJ whole genome shotgun (WGS) entry which is preliminary data.</text>
</comment>
<gene>
    <name evidence="1" type="ORF">INF28_02040</name>
</gene>
<proteinExistence type="predicted"/>
<dbReference type="InterPro" id="IPR026906">
    <property type="entry name" value="LRR_5"/>
</dbReference>
<dbReference type="Gene3D" id="3.40.50.12480">
    <property type="match status" value="3"/>
</dbReference>
<dbReference type="InterPro" id="IPR032675">
    <property type="entry name" value="LRR_dom_sf"/>
</dbReference>
<evidence type="ECO:0000313" key="2">
    <source>
        <dbReference type="Proteomes" id="UP000806542"/>
    </source>
</evidence>
<accession>A0A9D5R7J3</accession>
<dbReference type="RefSeq" id="WP_226391814.1">
    <property type="nucleotide sequence ID" value="NZ_JADCKB010000002.1"/>
</dbReference>
<protein>
    <submittedName>
        <fullName evidence="1">Leucine-rich repeat domain-containing protein</fullName>
    </submittedName>
</protein>
<dbReference type="SUPFAM" id="SSF52058">
    <property type="entry name" value="L domain-like"/>
    <property type="match status" value="1"/>
</dbReference>
<name>A0A9D5R7J3_9FIRM</name>
<dbReference type="Proteomes" id="UP000806542">
    <property type="component" value="Unassembled WGS sequence"/>
</dbReference>
<dbReference type="Gene3D" id="3.80.10.10">
    <property type="entry name" value="Ribonuclease Inhibitor"/>
    <property type="match status" value="1"/>
</dbReference>
<evidence type="ECO:0000313" key="1">
    <source>
        <dbReference type="EMBL" id="MBE5039251.1"/>
    </source>
</evidence>